<dbReference type="RefSeq" id="WP_260796057.1">
    <property type="nucleotide sequence ID" value="NZ_CP093313.1"/>
</dbReference>
<dbReference type="AlphaFoldDB" id="A0A9J7BV26"/>
<evidence type="ECO:0000256" key="1">
    <source>
        <dbReference type="SAM" id="MobiDB-lite"/>
    </source>
</evidence>
<keyword evidence="3" id="KW-1185">Reference proteome</keyword>
<organism evidence="2 3">
    <name type="scientific">Occallatibacter riparius</name>
    <dbReference type="NCBI Taxonomy" id="1002689"/>
    <lineage>
        <taxon>Bacteria</taxon>
        <taxon>Pseudomonadati</taxon>
        <taxon>Acidobacteriota</taxon>
        <taxon>Terriglobia</taxon>
        <taxon>Terriglobales</taxon>
        <taxon>Acidobacteriaceae</taxon>
        <taxon>Occallatibacter</taxon>
    </lineage>
</organism>
<dbReference type="EMBL" id="CP093313">
    <property type="protein sequence ID" value="UWZ86417.1"/>
    <property type="molecule type" value="Genomic_DNA"/>
</dbReference>
<reference evidence="2" key="1">
    <citation type="submission" date="2021-04" db="EMBL/GenBank/DDBJ databases">
        <title>Phylogenetic analysis of Acidobacteriaceae.</title>
        <authorList>
            <person name="Qiu L."/>
            <person name="Zhang Q."/>
        </authorList>
    </citation>
    <scope>NUCLEOTIDE SEQUENCE</scope>
    <source>
        <strain evidence="2">DSM 25168</strain>
    </source>
</reference>
<feature type="compositionally biased region" description="Basic and acidic residues" evidence="1">
    <location>
        <begin position="53"/>
        <end position="65"/>
    </location>
</feature>
<evidence type="ECO:0000313" key="2">
    <source>
        <dbReference type="EMBL" id="UWZ86417.1"/>
    </source>
</evidence>
<dbReference type="KEGG" id="orp:MOP44_10840"/>
<gene>
    <name evidence="2" type="ORF">MOP44_10840</name>
</gene>
<name>A0A9J7BV26_9BACT</name>
<proteinExistence type="predicted"/>
<evidence type="ECO:0000313" key="3">
    <source>
        <dbReference type="Proteomes" id="UP001059380"/>
    </source>
</evidence>
<dbReference type="Proteomes" id="UP001059380">
    <property type="component" value="Chromosome"/>
</dbReference>
<protein>
    <submittedName>
        <fullName evidence="2">Uncharacterized protein</fullName>
    </submittedName>
</protein>
<feature type="region of interest" description="Disordered" evidence="1">
    <location>
        <begin position="46"/>
        <end position="65"/>
    </location>
</feature>
<accession>A0A9J7BV26</accession>
<sequence>MNPKLSDRLYVKGRRGLFVVVSVEDGTAHVMALDGAPRVIKVRLDEVEPEPDMEARSQKDEQGSI</sequence>